<feature type="transmembrane region" description="Helical" evidence="7">
    <location>
        <begin position="233"/>
        <end position="257"/>
    </location>
</feature>
<dbReference type="VEuPathDB" id="FungiDB:PV09_05543"/>
<keyword evidence="10" id="KW-1185">Reference proteome</keyword>
<protein>
    <recommendedName>
        <fullName evidence="8">Rhodopsin domain-containing protein</fullName>
    </recommendedName>
</protein>
<dbReference type="GO" id="GO:0016020">
    <property type="term" value="C:membrane"/>
    <property type="evidence" value="ECO:0007669"/>
    <property type="project" value="UniProtKB-SubCell"/>
</dbReference>
<keyword evidence="3 7" id="KW-1133">Transmembrane helix</keyword>
<sequence length="396" mass="43264">MAPEVKLTSYFIPISAVEKWPAPNMIDPETRLWLIPMALILEVLASVAVICRIRARVGKLAGGIGADDGLIVASWIFGTAYTALIVFAVSAAGFDRHIWDQNFKVTALGGLIALLAEIAFLISTCATKISILLFYRRLVNGSFSKLLQWSIYVGIAFIVAYLLTFTIFLGVFCSPSSASWQSLDLSYMKPYKCVDRAIVDPLVGIISAASDIYAIVIPEIIVKKLKLPQRRKVILYVIFGAGLVVVVAALIRTGFFIRLHTDPRRDLTWIGYDIFVWTTIELQLAIVYASFPALKSFFLRRGTSNTTTAYGGTTVVGSISKQKSAAGDESPLVSRSKASQTDESATGAKGTWTARQADGSVTVVETMDVISIDSRQSVKSSREARVARVHSFLDSR</sequence>
<name>A0A0D1XLM4_9PEZI</name>
<evidence type="ECO:0000256" key="3">
    <source>
        <dbReference type="ARBA" id="ARBA00022989"/>
    </source>
</evidence>
<evidence type="ECO:0000256" key="2">
    <source>
        <dbReference type="ARBA" id="ARBA00022692"/>
    </source>
</evidence>
<feature type="domain" description="Rhodopsin" evidence="8">
    <location>
        <begin position="52"/>
        <end position="298"/>
    </location>
</feature>
<evidence type="ECO:0000256" key="1">
    <source>
        <dbReference type="ARBA" id="ARBA00004141"/>
    </source>
</evidence>
<proteinExistence type="inferred from homology"/>
<accession>A0A0D1XLM4</accession>
<keyword evidence="2 7" id="KW-0812">Transmembrane</keyword>
<evidence type="ECO:0000313" key="10">
    <source>
        <dbReference type="Proteomes" id="UP000053259"/>
    </source>
</evidence>
<keyword evidence="4 7" id="KW-0472">Membrane</keyword>
<evidence type="ECO:0000313" key="9">
    <source>
        <dbReference type="EMBL" id="KIW03331.1"/>
    </source>
</evidence>
<dbReference type="OrthoDB" id="4525788at2759"/>
<dbReference type="InterPro" id="IPR052337">
    <property type="entry name" value="SAT4-like"/>
</dbReference>
<feature type="transmembrane region" description="Helical" evidence="7">
    <location>
        <begin position="269"/>
        <end position="291"/>
    </location>
</feature>
<dbReference type="PANTHER" id="PTHR33048:SF129">
    <property type="entry name" value="INTEGRAL MEMBRANE PROTEIN-RELATED"/>
    <property type="match status" value="1"/>
</dbReference>
<dbReference type="InterPro" id="IPR049326">
    <property type="entry name" value="Rhodopsin_dom_fungi"/>
</dbReference>
<feature type="transmembrane region" description="Helical" evidence="7">
    <location>
        <begin position="198"/>
        <end position="221"/>
    </location>
</feature>
<dbReference type="GeneID" id="27313516"/>
<feature type="region of interest" description="Disordered" evidence="6">
    <location>
        <begin position="326"/>
        <end position="350"/>
    </location>
</feature>
<comment type="similarity">
    <text evidence="5">Belongs to the SAT4 family.</text>
</comment>
<dbReference type="InParanoid" id="A0A0D1XLM4"/>
<evidence type="ECO:0000256" key="6">
    <source>
        <dbReference type="SAM" id="MobiDB-lite"/>
    </source>
</evidence>
<dbReference type="AlphaFoldDB" id="A0A0D1XLM4"/>
<dbReference type="PANTHER" id="PTHR33048">
    <property type="entry name" value="PTH11-LIKE INTEGRAL MEMBRANE PROTEIN (AFU_ORTHOLOGUE AFUA_5G11245)"/>
    <property type="match status" value="1"/>
</dbReference>
<dbReference type="STRING" id="253628.A0A0D1XLM4"/>
<dbReference type="EMBL" id="KN847545">
    <property type="protein sequence ID" value="KIW03331.1"/>
    <property type="molecule type" value="Genomic_DNA"/>
</dbReference>
<evidence type="ECO:0000259" key="8">
    <source>
        <dbReference type="Pfam" id="PF20684"/>
    </source>
</evidence>
<feature type="transmembrane region" description="Helical" evidence="7">
    <location>
        <begin position="146"/>
        <end position="178"/>
    </location>
</feature>
<feature type="transmembrane region" description="Helical" evidence="7">
    <location>
        <begin position="106"/>
        <end position="134"/>
    </location>
</feature>
<evidence type="ECO:0000256" key="5">
    <source>
        <dbReference type="ARBA" id="ARBA00038359"/>
    </source>
</evidence>
<dbReference type="Proteomes" id="UP000053259">
    <property type="component" value="Unassembled WGS sequence"/>
</dbReference>
<dbReference type="Pfam" id="PF20684">
    <property type="entry name" value="Fung_rhodopsin"/>
    <property type="match status" value="1"/>
</dbReference>
<organism evidence="9 10">
    <name type="scientific">Verruconis gallopava</name>
    <dbReference type="NCBI Taxonomy" id="253628"/>
    <lineage>
        <taxon>Eukaryota</taxon>
        <taxon>Fungi</taxon>
        <taxon>Dikarya</taxon>
        <taxon>Ascomycota</taxon>
        <taxon>Pezizomycotina</taxon>
        <taxon>Dothideomycetes</taxon>
        <taxon>Pleosporomycetidae</taxon>
        <taxon>Venturiales</taxon>
        <taxon>Sympoventuriaceae</taxon>
        <taxon>Verruconis</taxon>
    </lineage>
</organism>
<evidence type="ECO:0000256" key="4">
    <source>
        <dbReference type="ARBA" id="ARBA00023136"/>
    </source>
</evidence>
<dbReference type="HOGENOM" id="CLU_028200_25_4_1"/>
<feature type="transmembrane region" description="Helical" evidence="7">
    <location>
        <begin position="72"/>
        <end position="94"/>
    </location>
</feature>
<evidence type="ECO:0000256" key="7">
    <source>
        <dbReference type="SAM" id="Phobius"/>
    </source>
</evidence>
<feature type="transmembrane region" description="Helical" evidence="7">
    <location>
        <begin position="32"/>
        <end position="51"/>
    </location>
</feature>
<gene>
    <name evidence="9" type="ORF">PV09_05543</name>
</gene>
<reference evidence="9 10" key="1">
    <citation type="submission" date="2015-01" db="EMBL/GenBank/DDBJ databases">
        <title>The Genome Sequence of Ochroconis gallopava CBS43764.</title>
        <authorList>
            <consortium name="The Broad Institute Genomics Platform"/>
            <person name="Cuomo C."/>
            <person name="de Hoog S."/>
            <person name="Gorbushina A."/>
            <person name="Stielow B."/>
            <person name="Teixiera M."/>
            <person name="Abouelleil A."/>
            <person name="Chapman S.B."/>
            <person name="Priest M."/>
            <person name="Young S.K."/>
            <person name="Wortman J."/>
            <person name="Nusbaum C."/>
            <person name="Birren B."/>
        </authorList>
    </citation>
    <scope>NUCLEOTIDE SEQUENCE [LARGE SCALE GENOMIC DNA]</scope>
    <source>
        <strain evidence="9 10">CBS 43764</strain>
    </source>
</reference>
<comment type="subcellular location">
    <subcellularLocation>
        <location evidence="1">Membrane</location>
        <topology evidence="1">Multi-pass membrane protein</topology>
    </subcellularLocation>
</comment>
<dbReference type="RefSeq" id="XP_016213200.1">
    <property type="nucleotide sequence ID" value="XM_016359061.1"/>
</dbReference>